<feature type="non-terminal residue" evidence="2">
    <location>
        <position position="115"/>
    </location>
</feature>
<protein>
    <submittedName>
        <fullName evidence="2">Uncharacterized protein</fullName>
    </submittedName>
</protein>
<gene>
    <name evidence="2" type="ORF">IPOD504_LOCUS16794</name>
</gene>
<evidence type="ECO:0000313" key="3">
    <source>
        <dbReference type="Proteomes" id="UP000837857"/>
    </source>
</evidence>
<dbReference type="EMBL" id="OW152820">
    <property type="protein sequence ID" value="CAH2075438.1"/>
    <property type="molecule type" value="Genomic_DNA"/>
</dbReference>
<feature type="compositionally biased region" description="Polar residues" evidence="1">
    <location>
        <begin position="19"/>
        <end position="30"/>
    </location>
</feature>
<sequence>MAAKILNKQKKINREVRVSENNPDSQVHYQNRSRRTRHHNNDAELFSNCNIFMRSDVEKDIVIWICTLNNNNKHLYGIKVAHEYDLSYSYTGEGLHIQNIQDPMNIVRMEEFAFV</sequence>
<reference evidence="2" key="1">
    <citation type="submission" date="2022-03" db="EMBL/GenBank/DDBJ databases">
        <authorList>
            <person name="Martin H S."/>
        </authorList>
    </citation>
    <scope>NUCLEOTIDE SEQUENCE</scope>
</reference>
<feature type="region of interest" description="Disordered" evidence="1">
    <location>
        <begin position="1"/>
        <end position="39"/>
    </location>
</feature>
<keyword evidence="3" id="KW-1185">Reference proteome</keyword>
<name>A0ABN8J683_9NEOP</name>
<evidence type="ECO:0000256" key="1">
    <source>
        <dbReference type="SAM" id="MobiDB-lite"/>
    </source>
</evidence>
<organism evidence="2 3">
    <name type="scientific">Iphiclides podalirius</name>
    <name type="common">scarce swallowtail</name>
    <dbReference type="NCBI Taxonomy" id="110791"/>
    <lineage>
        <taxon>Eukaryota</taxon>
        <taxon>Metazoa</taxon>
        <taxon>Ecdysozoa</taxon>
        <taxon>Arthropoda</taxon>
        <taxon>Hexapoda</taxon>
        <taxon>Insecta</taxon>
        <taxon>Pterygota</taxon>
        <taxon>Neoptera</taxon>
        <taxon>Endopterygota</taxon>
        <taxon>Lepidoptera</taxon>
        <taxon>Glossata</taxon>
        <taxon>Ditrysia</taxon>
        <taxon>Papilionoidea</taxon>
        <taxon>Papilionidae</taxon>
        <taxon>Papilioninae</taxon>
        <taxon>Iphiclides</taxon>
    </lineage>
</organism>
<accession>A0ABN8J683</accession>
<evidence type="ECO:0000313" key="2">
    <source>
        <dbReference type="EMBL" id="CAH2075438.1"/>
    </source>
</evidence>
<dbReference type="Proteomes" id="UP000837857">
    <property type="component" value="Chromosome 8"/>
</dbReference>
<proteinExistence type="predicted"/>